<feature type="transmembrane region" description="Helical" evidence="8">
    <location>
        <begin position="153"/>
        <end position="170"/>
    </location>
</feature>
<sequence length="669" mass="73525">MASHPRHMSARAPKKLRANLALNEEIGDFIGYLTLAVLCFVALLRFPSFIKYRLRANSRPASFKNKGYFLSSNRNNTTPSNVSKEAPPPASSSSLVKTKFTLSKLYNTKVPIIGSLISHFNLGNCVLFTVYLILLLVLATYKNIDGDISTTNYRRFGFIAVSQFPLMFALSMKNSPLNHITGIGYERLNFIHRAIGRVIFISAIIHGSLQMNLQMMFMGTIAFQGPTLYGIVSLCTLALLNLMGLRFVRNSLYQVFLVIHICGYVTLIAMLWLHADCARPFLKASIALLVLDNVLKIFKSKVKRATFTAMPGGLTRIEVQGINDGWRAGQHVFLRVLKGRQIFEKVNNTLTFRDISVPNETDIIYSRQHPFTIANAPNSSTPYGSTDHLLLVAKAAGDFTKRVHHLAGQSQNSSSEEITLESKPTSPTEIKEEAKGYASTGQGSASATSYHVLIDGPYGSFFTDMTRYHTVVLFAGGSGFTYCMAALEDIIGQAAKSGTSLTKQVHVVWSLREPGTLYGCYCDDDIPLSESLTVFLIMLLKDMIASFGPGIEETTRVAEAHGITVTIRLFLTTANNNTLAERNYLSSVEFKTARPVFSEIMNEIVSGKDLSTGGGLGVGVCGPAGFVEGVSQAVIDLHADQVQTIGGQITHKSHRVHDNLHFDSEKFGW</sequence>
<protein>
    <recommendedName>
        <fullName evidence="9">FAD-binding FR-type domain-containing protein</fullName>
    </recommendedName>
</protein>
<dbReference type="InterPro" id="IPR017927">
    <property type="entry name" value="FAD-bd_FR_type"/>
</dbReference>
<accession>A0A2S4WHM0</accession>
<evidence type="ECO:0000313" key="10">
    <source>
        <dbReference type="EMBL" id="POW21264.1"/>
    </source>
</evidence>
<evidence type="ECO:0000256" key="4">
    <source>
        <dbReference type="ARBA" id="ARBA00022989"/>
    </source>
</evidence>
<feature type="domain" description="FAD-binding FR-type" evidence="9">
    <location>
        <begin position="295"/>
        <end position="464"/>
    </location>
</feature>
<evidence type="ECO:0000256" key="2">
    <source>
        <dbReference type="ARBA" id="ARBA00022448"/>
    </source>
</evidence>
<evidence type="ECO:0000256" key="5">
    <source>
        <dbReference type="ARBA" id="ARBA00023065"/>
    </source>
</evidence>
<dbReference type="SFLD" id="SFLDS00052">
    <property type="entry name" value="Ferric_Reductase_Domain"/>
    <property type="match status" value="1"/>
</dbReference>
<dbReference type="Pfam" id="PF08022">
    <property type="entry name" value="FAD_binding_8"/>
    <property type="match status" value="1"/>
</dbReference>
<dbReference type="VEuPathDB" id="FungiDB:PSHT_02589"/>
<dbReference type="SUPFAM" id="SSF52343">
    <property type="entry name" value="Ferredoxin reductase-like, C-terminal NADP-linked domain"/>
    <property type="match status" value="1"/>
</dbReference>
<reference evidence="10 11" key="1">
    <citation type="submission" date="2017-12" db="EMBL/GenBank/DDBJ databases">
        <title>Gene loss provides genomic basis for host adaptation in cereal stripe rust fungi.</title>
        <authorList>
            <person name="Xia C."/>
        </authorList>
    </citation>
    <scope>NUCLEOTIDE SEQUENCE [LARGE SCALE GENOMIC DNA]</scope>
    <source>
        <strain evidence="10 11">93TX-2</strain>
    </source>
</reference>
<dbReference type="GO" id="GO:0006879">
    <property type="term" value="P:intracellular iron ion homeostasis"/>
    <property type="evidence" value="ECO:0007669"/>
    <property type="project" value="TreeGrafter"/>
</dbReference>
<evidence type="ECO:0000256" key="7">
    <source>
        <dbReference type="SAM" id="MobiDB-lite"/>
    </source>
</evidence>
<feature type="compositionally biased region" description="Polar residues" evidence="7">
    <location>
        <begin position="70"/>
        <end position="83"/>
    </location>
</feature>
<keyword evidence="4 8" id="KW-1133">Transmembrane helix</keyword>
<comment type="caution">
    <text evidence="10">The sequence shown here is derived from an EMBL/GenBank/DDBJ whole genome shotgun (WGS) entry which is preliminary data.</text>
</comment>
<name>A0A2S4WHM0_9BASI</name>
<dbReference type="SFLD" id="SFLDG01168">
    <property type="entry name" value="Ferric_reductase_subgroup_(FRE"/>
    <property type="match status" value="1"/>
</dbReference>
<dbReference type="AlphaFoldDB" id="A0A2S4WHM0"/>
<gene>
    <name evidence="10" type="ORF">PSHT_02589</name>
</gene>
<evidence type="ECO:0000256" key="1">
    <source>
        <dbReference type="ARBA" id="ARBA00004141"/>
    </source>
</evidence>
<keyword evidence="5" id="KW-0406">Ion transport</keyword>
<feature type="transmembrane region" description="Helical" evidence="8">
    <location>
        <begin position="122"/>
        <end position="141"/>
    </location>
</feature>
<organism evidence="10 11">
    <name type="scientific">Puccinia striiformis</name>
    <dbReference type="NCBI Taxonomy" id="27350"/>
    <lineage>
        <taxon>Eukaryota</taxon>
        <taxon>Fungi</taxon>
        <taxon>Dikarya</taxon>
        <taxon>Basidiomycota</taxon>
        <taxon>Pucciniomycotina</taxon>
        <taxon>Pucciniomycetes</taxon>
        <taxon>Pucciniales</taxon>
        <taxon>Pucciniaceae</taxon>
        <taxon>Puccinia</taxon>
    </lineage>
</organism>
<feature type="transmembrane region" description="Helical" evidence="8">
    <location>
        <begin position="215"/>
        <end position="240"/>
    </location>
</feature>
<feature type="transmembrane region" description="Helical" evidence="8">
    <location>
        <begin position="190"/>
        <end position="209"/>
    </location>
</feature>
<dbReference type="EMBL" id="PKSM01000022">
    <property type="protein sequence ID" value="POW21264.1"/>
    <property type="molecule type" value="Genomic_DNA"/>
</dbReference>
<dbReference type="VEuPathDB" id="FungiDB:PSTT_11933"/>
<keyword evidence="11" id="KW-1185">Reference proteome</keyword>
<dbReference type="PROSITE" id="PS51384">
    <property type="entry name" value="FAD_FR"/>
    <property type="match status" value="1"/>
</dbReference>
<comment type="subcellular location">
    <subcellularLocation>
        <location evidence="1">Membrane</location>
        <topology evidence="1">Multi-pass membrane protein</topology>
    </subcellularLocation>
</comment>
<proteinExistence type="predicted"/>
<feature type="region of interest" description="Disordered" evidence="7">
    <location>
        <begin position="70"/>
        <end position="92"/>
    </location>
</feature>
<evidence type="ECO:0000256" key="3">
    <source>
        <dbReference type="ARBA" id="ARBA00022692"/>
    </source>
</evidence>
<dbReference type="PANTHER" id="PTHR32361">
    <property type="entry name" value="FERRIC/CUPRIC REDUCTASE TRANSMEMBRANE COMPONENT"/>
    <property type="match status" value="1"/>
</dbReference>
<evidence type="ECO:0000259" key="9">
    <source>
        <dbReference type="PROSITE" id="PS51384"/>
    </source>
</evidence>
<dbReference type="OrthoDB" id="3944240at2759"/>
<dbReference type="GO" id="GO:0015677">
    <property type="term" value="P:copper ion import"/>
    <property type="evidence" value="ECO:0007669"/>
    <property type="project" value="TreeGrafter"/>
</dbReference>
<evidence type="ECO:0000256" key="8">
    <source>
        <dbReference type="SAM" id="Phobius"/>
    </source>
</evidence>
<dbReference type="Pfam" id="PF01794">
    <property type="entry name" value="Ferric_reduct"/>
    <property type="match status" value="1"/>
</dbReference>
<feature type="compositionally biased region" description="Polar residues" evidence="7">
    <location>
        <begin position="408"/>
        <end position="428"/>
    </location>
</feature>
<keyword evidence="2" id="KW-0813">Transport</keyword>
<reference evidence="11" key="3">
    <citation type="journal article" date="2018" name="Mol. Plant Microbe Interact.">
        <title>Genome sequence resources for the wheat stripe rust pathogen (Puccinia striiformis f. sp. tritici) and the barley stripe rust pathogen (Puccinia striiformis f. sp. hordei).</title>
        <authorList>
            <person name="Xia C."/>
            <person name="Wang M."/>
            <person name="Yin C."/>
            <person name="Cornejo O.E."/>
            <person name="Hulbert S.H."/>
            <person name="Chen X."/>
        </authorList>
    </citation>
    <scope>NUCLEOTIDE SEQUENCE [LARGE SCALE GENOMIC DNA]</scope>
    <source>
        <strain evidence="11">93TX-2</strain>
    </source>
</reference>
<evidence type="ECO:0000256" key="6">
    <source>
        <dbReference type="ARBA" id="ARBA00023136"/>
    </source>
</evidence>
<dbReference type="InterPro" id="IPR039261">
    <property type="entry name" value="FNR_nucleotide-bd"/>
</dbReference>
<feature type="transmembrane region" description="Helical" evidence="8">
    <location>
        <begin position="29"/>
        <end position="46"/>
    </location>
</feature>
<dbReference type="GO" id="GO:0006826">
    <property type="term" value="P:iron ion transport"/>
    <property type="evidence" value="ECO:0007669"/>
    <property type="project" value="TreeGrafter"/>
</dbReference>
<dbReference type="Proteomes" id="UP000238274">
    <property type="component" value="Unassembled WGS sequence"/>
</dbReference>
<dbReference type="CDD" id="cd06186">
    <property type="entry name" value="NOX_Duox_like_FAD_NADP"/>
    <property type="match status" value="1"/>
</dbReference>
<dbReference type="Gene3D" id="3.40.50.80">
    <property type="entry name" value="Nucleotide-binding domain of ferredoxin-NADP reductase (FNR) module"/>
    <property type="match status" value="1"/>
</dbReference>
<dbReference type="PANTHER" id="PTHR32361:SF28">
    <property type="entry name" value="FRP1P"/>
    <property type="match status" value="1"/>
</dbReference>
<keyword evidence="6 8" id="KW-0472">Membrane</keyword>
<dbReference type="GO" id="GO:0005886">
    <property type="term" value="C:plasma membrane"/>
    <property type="evidence" value="ECO:0007669"/>
    <property type="project" value="TreeGrafter"/>
</dbReference>
<feature type="transmembrane region" description="Helical" evidence="8">
    <location>
        <begin position="252"/>
        <end position="275"/>
    </location>
</feature>
<evidence type="ECO:0000313" key="11">
    <source>
        <dbReference type="Proteomes" id="UP000238274"/>
    </source>
</evidence>
<reference evidence="11" key="2">
    <citation type="journal article" date="2018" name="BMC Genomics">
        <title>Genomic insights into host adaptation between the wheat stripe rust pathogen (Puccinia striiformis f. sp. tritici) and the barley stripe rust pathogen (Puccinia striiformis f. sp. hordei).</title>
        <authorList>
            <person name="Xia C."/>
            <person name="Wang M."/>
            <person name="Yin C."/>
            <person name="Cornejo O.E."/>
            <person name="Hulbert S.H."/>
            <person name="Chen X."/>
        </authorList>
    </citation>
    <scope>NUCLEOTIDE SEQUENCE [LARGE SCALE GENOMIC DNA]</scope>
    <source>
        <strain evidence="11">93TX-2</strain>
    </source>
</reference>
<keyword evidence="3 8" id="KW-0812">Transmembrane</keyword>
<dbReference type="InterPro" id="IPR051410">
    <property type="entry name" value="Ferric/Cupric_Reductase"/>
</dbReference>
<dbReference type="InterPro" id="IPR013112">
    <property type="entry name" value="FAD-bd_8"/>
</dbReference>
<feature type="region of interest" description="Disordered" evidence="7">
    <location>
        <begin position="405"/>
        <end position="443"/>
    </location>
</feature>
<dbReference type="InterPro" id="IPR013130">
    <property type="entry name" value="Fe3_Rdtase_TM_dom"/>
</dbReference>
<dbReference type="GO" id="GO:0000293">
    <property type="term" value="F:ferric-chelate reductase activity"/>
    <property type="evidence" value="ECO:0007669"/>
    <property type="project" value="TreeGrafter"/>
</dbReference>